<reference evidence="7" key="1">
    <citation type="submission" date="2021-09" db="EMBL/GenBank/DDBJ databases">
        <authorList>
            <consortium name="AG Swart"/>
            <person name="Singh M."/>
            <person name="Singh A."/>
            <person name="Seah K."/>
            <person name="Emmerich C."/>
        </authorList>
    </citation>
    <scope>NUCLEOTIDE SEQUENCE</scope>
    <source>
        <strain evidence="7">ATCC30299</strain>
    </source>
</reference>
<evidence type="ECO:0000259" key="5">
    <source>
        <dbReference type="Pfam" id="PF04968"/>
    </source>
</evidence>
<dbReference type="Pfam" id="PF04968">
    <property type="entry name" value="CHORD"/>
    <property type="match status" value="1"/>
</dbReference>
<name>A0AAU9IUV2_9CILI</name>
<dbReference type="Proteomes" id="UP001162131">
    <property type="component" value="Unassembled WGS sequence"/>
</dbReference>
<accession>A0AAU9IUV2</accession>
<evidence type="ECO:0000256" key="1">
    <source>
        <dbReference type="ARBA" id="ARBA00022723"/>
    </source>
</evidence>
<dbReference type="InterPro" id="IPR021777">
    <property type="entry name" value="SANBR_BTB"/>
</dbReference>
<comment type="caution">
    <text evidence="7">The sequence shown here is derived from an EMBL/GenBank/DDBJ whole genome shotgun (WGS) entry which is preliminary data.</text>
</comment>
<evidence type="ECO:0000256" key="4">
    <source>
        <dbReference type="SAM" id="MobiDB-lite"/>
    </source>
</evidence>
<dbReference type="AlphaFoldDB" id="A0AAU9IUV2"/>
<evidence type="ECO:0008006" key="9">
    <source>
        <dbReference type="Google" id="ProtNLM"/>
    </source>
</evidence>
<evidence type="ECO:0000256" key="2">
    <source>
        <dbReference type="ARBA" id="ARBA00022737"/>
    </source>
</evidence>
<sequence length="511" mass="59868">MFLSSYRRPPSNYTRSQPNRQTPTTVSGTSISKPRGTKQSTDPKPSNPVPQRQHLPTFNPLPPTSVPDASRSPAIKPPSQPFEEEITIHVRDEAKRIDRDFKCPKSILISKMKYFESHLLSCQSVEDLEISVHCDVDIFEWLMQYMIQREKPNLEISKVISILISSEFLQMQSLVNECLEFITRNLEEVVKLPIDMSCLNPSLLKQLAKMVTPELLDDVKDRKDKLTSKLFMKKLEELLEDDNNILNRCVYCNKLYTNEQHEWMICEKARIFIDFHGNVIAEHVADRNWEINKFFLFLKDQGLTWREIYWKIWARLQAFYCNVCGLKFVAAELGHCSYHPEEPKFSHGSNIGFYQCCQQKAIRFDTSIKKKGCCGRNHVPRDKIHSKEYEFLMKNFTIIEEPFEMKNDRTVSITKMVQMFATKADAVESEDEDELDEDERTDENSVSLKEEEEKKMKKKIKGKNGDLNPRKQRVWKLDNLRLGDFTNMKEMCDNLSKMRKKRDVKPNPKKK</sequence>
<dbReference type="InterPro" id="IPR045902">
    <property type="entry name" value="SANBR-like"/>
</dbReference>
<feature type="domain" description="SANT and BTB" evidence="6">
    <location>
        <begin position="87"/>
        <end position="179"/>
    </location>
</feature>
<feature type="compositionally biased region" description="Acidic residues" evidence="4">
    <location>
        <begin position="427"/>
        <end position="441"/>
    </location>
</feature>
<dbReference type="CDD" id="cd14733">
    <property type="entry name" value="BACK"/>
    <property type="match status" value="1"/>
</dbReference>
<feature type="region of interest" description="Disordered" evidence="4">
    <location>
        <begin position="1"/>
        <end position="84"/>
    </location>
</feature>
<protein>
    <recommendedName>
        <fullName evidence="9">SANT and BTB domain-containing protein</fullName>
    </recommendedName>
</protein>
<dbReference type="Gene3D" id="4.10.1130.20">
    <property type="match status" value="1"/>
</dbReference>
<proteinExistence type="predicted"/>
<dbReference type="Pfam" id="PF11822">
    <property type="entry name" value="BTB_SANBR"/>
    <property type="match status" value="1"/>
</dbReference>
<dbReference type="Gene3D" id="3.30.710.10">
    <property type="entry name" value="Potassium Channel Kv1.1, Chain A"/>
    <property type="match status" value="1"/>
</dbReference>
<keyword evidence="8" id="KW-1185">Reference proteome</keyword>
<keyword evidence="3" id="KW-0862">Zinc</keyword>
<dbReference type="InterPro" id="IPR011333">
    <property type="entry name" value="SKP1/BTB/POZ_sf"/>
</dbReference>
<feature type="domain" description="CHORD" evidence="5">
    <location>
        <begin position="324"/>
        <end position="378"/>
    </location>
</feature>
<keyword evidence="1" id="KW-0479">Metal-binding</keyword>
<evidence type="ECO:0000256" key="3">
    <source>
        <dbReference type="ARBA" id="ARBA00022833"/>
    </source>
</evidence>
<dbReference type="EMBL" id="CAJZBQ010000017">
    <property type="protein sequence ID" value="CAG9316888.1"/>
    <property type="molecule type" value="Genomic_DNA"/>
</dbReference>
<keyword evidence="2" id="KW-0677">Repeat</keyword>
<evidence type="ECO:0000313" key="8">
    <source>
        <dbReference type="Proteomes" id="UP001162131"/>
    </source>
</evidence>
<dbReference type="GO" id="GO:0046872">
    <property type="term" value="F:metal ion binding"/>
    <property type="evidence" value="ECO:0007669"/>
    <property type="project" value="UniProtKB-KW"/>
</dbReference>
<dbReference type="InterPro" id="IPR007051">
    <property type="entry name" value="CHORD_dom"/>
</dbReference>
<dbReference type="PANTHER" id="PTHR20946">
    <property type="entry name" value="SANT AND BTB DOMAIN REGULATOR OF CLASS SWITCH RECOMBINATION"/>
    <property type="match status" value="1"/>
</dbReference>
<evidence type="ECO:0000259" key="6">
    <source>
        <dbReference type="Pfam" id="PF11822"/>
    </source>
</evidence>
<evidence type="ECO:0000313" key="7">
    <source>
        <dbReference type="EMBL" id="CAG9316888.1"/>
    </source>
</evidence>
<gene>
    <name evidence="7" type="ORF">BSTOLATCC_MIC17520</name>
</gene>
<organism evidence="7 8">
    <name type="scientific">Blepharisma stoltei</name>
    <dbReference type="NCBI Taxonomy" id="1481888"/>
    <lineage>
        <taxon>Eukaryota</taxon>
        <taxon>Sar</taxon>
        <taxon>Alveolata</taxon>
        <taxon>Ciliophora</taxon>
        <taxon>Postciliodesmatophora</taxon>
        <taxon>Heterotrichea</taxon>
        <taxon>Heterotrichida</taxon>
        <taxon>Blepharismidae</taxon>
        <taxon>Blepharisma</taxon>
    </lineage>
</organism>
<feature type="region of interest" description="Disordered" evidence="4">
    <location>
        <begin position="424"/>
        <end position="469"/>
    </location>
</feature>
<feature type="compositionally biased region" description="Polar residues" evidence="4">
    <location>
        <begin position="11"/>
        <end position="44"/>
    </location>
</feature>
<dbReference type="SUPFAM" id="SSF54695">
    <property type="entry name" value="POZ domain"/>
    <property type="match status" value="1"/>
</dbReference>
<dbReference type="PANTHER" id="PTHR20946:SF0">
    <property type="entry name" value="SANT AND BTB DOMAIN REGULATOR OF CLASS SWITCH RECOMBINATION"/>
    <property type="match status" value="1"/>
</dbReference>